<dbReference type="Proteomes" id="UP000189674">
    <property type="component" value="Chromosome"/>
</dbReference>
<reference evidence="2" key="1">
    <citation type="submission" date="2017-02" db="EMBL/GenBank/DDBJ databases">
        <title>Comparative genomics and description of representatives of a novel lineage of planctomycetes thriving in anoxic sediments.</title>
        <authorList>
            <person name="Spring S."/>
            <person name="Bunk B."/>
            <person name="Sproer C."/>
        </authorList>
    </citation>
    <scope>NUCLEOTIDE SEQUENCE [LARGE SCALE GENOMIC DNA]</scope>
    <source>
        <strain evidence="2">ST-NAGAB-D1</strain>
    </source>
</reference>
<sequence>MIKRNTVLVLGAGASMPYGFPSGGRLKAEILNDLNNDREPFIRHSFPEGLVIEFYKRFARSGQSSIDAWLGRSGHEDYLEIGKWAIAKRLLGYEKTTALFDKINLSYLKTVQQSWYHKLYNALDAPFDEFDQNQLSVVTFNYDRSFEHFLHTALKNDNCGRSGDEVAEKARSIEVVHVHGQLGYLPWQNRGGVVPFDSEAEQKHINEAAKHIKIIHEASDEDGEFERARALLIEAEMAIILGFGFHPENLTRLGLKNLKDRRSKEGKRNLTIWGTSLGLANQDKHVGHEHFHKLLPRLDDRFKNKTVYQLLHDHVVLQ</sequence>
<evidence type="ECO:0000313" key="1">
    <source>
        <dbReference type="EMBL" id="AQT69669.1"/>
    </source>
</evidence>
<dbReference type="EMBL" id="CP019791">
    <property type="protein sequence ID" value="AQT69669.1"/>
    <property type="molecule type" value="Genomic_DNA"/>
</dbReference>
<dbReference type="OrthoDB" id="7060209at2"/>
<evidence type="ECO:0000313" key="2">
    <source>
        <dbReference type="Proteomes" id="UP000189674"/>
    </source>
</evidence>
<proteinExistence type="predicted"/>
<dbReference type="RefSeq" id="WP_146663336.1">
    <property type="nucleotide sequence ID" value="NZ_CP019791.1"/>
</dbReference>
<gene>
    <name evidence="1" type="ORF">STSP2_02863</name>
</gene>
<dbReference type="AlphaFoldDB" id="A0A1U9NP39"/>
<dbReference type="KEGG" id="alus:STSP2_02863"/>
<name>A0A1U9NP39_9BACT</name>
<keyword evidence="2" id="KW-1185">Reference proteome</keyword>
<organism evidence="1 2">
    <name type="scientific">Anaerohalosphaera lusitana</name>
    <dbReference type="NCBI Taxonomy" id="1936003"/>
    <lineage>
        <taxon>Bacteria</taxon>
        <taxon>Pseudomonadati</taxon>
        <taxon>Planctomycetota</taxon>
        <taxon>Phycisphaerae</taxon>
        <taxon>Sedimentisphaerales</taxon>
        <taxon>Anaerohalosphaeraceae</taxon>
        <taxon>Anaerohalosphaera</taxon>
    </lineage>
</organism>
<evidence type="ECO:0008006" key="3">
    <source>
        <dbReference type="Google" id="ProtNLM"/>
    </source>
</evidence>
<protein>
    <recommendedName>
        <fullName evidence="3">SIR2-like domain-containing protein</fullName>
    </recommendedName>
</protein>
<accession>A0A1U9NP39</accession>